<dbReference type="Proteomes" id="UP000179266">
    <property type="component" value="Unassembled WGS sequence"/>
</dbReference>
<dbReference type="AlphaFoldDB" id="A0A1F7S1A8"/>
<dbReference type="InterPro" id="IPR037257">
    <property type="entry name" value="T2SS_E_N_sf"/>
</dbReference>
<comment type="caution">
    <text evidence="2">The sequence shown here is derived from an EMBL/GenBank/DDBJ whole genome shotgun (WGS) entry which is preliminary data.</text>
</comment>
<evidence type="ECO:0000313" key="2">
    <source>
        <dbReference type="EMBL" id="OGL47605.1"/>
    </source>
</evidence>
<dbReference type="InterPro" id="IPR011990">
    <property type="entry name" value="TPR-like_helical_dom_sf"/>
</dbReference>
<protein>
    <recommendedName>
        <fullName evidence="1">PatA-like N-terminal domain-containing protein</fullName>
    </recommendedName>
</protein>
<dbReference type="SUPFAM" id="SSF46565">
    <property type="entry name" value="Chaperone J-domain"/>
    <property type="match status" value="1"/>
</dbReference>
<dbReference type="EMBL" id="MGDD01000066">
    <property type="protein sequence ID" value="OGL47605.1"/>
    <property type="molecule type" value="Genomic_DNA"/>
</dbReference>
<evidence type="ECO:0000259" key="1">
    <source>
        <dbReference type="Pfam" id="PF14332"/>
    </source>
</evidence>
<name>A0A1F7S1A8_9BACT</name>
<dbReference type="InterPro" id="IPR025497">
    <property type="entry name" value="PatA-like_N"/>
</dbReference>
<dbReference type="InterPro" id="IPR036869">
    <property type="entry name" value="J_dom_sf"/>
</dbReference>
<evidence type="ECO:0000313" key="3">
    <source>
        <dbReference type="Proteomes" id="UP000179266"/>
    </source>
</evidence>
<organism evidence="2 3">
    <name type="scientific">Candidatus Schekmanbacteria bacterium RBG_13_48_7</name>
    <dbReference type="NCBI Taxonomy" id="1817878"/>
    <lineage>
        <taxon>Bacteria</taxon>
        <taxon>Candidatus Schekmaniibacteriota</taxon>
    </lineage>
</organism>
<dbReference type="SUPFAM" id="SSF160246">
    <property type="entry name" value="EspE N-terminal domain-like"/>
    <property type="match status" value="1"/>
</dbReference>
<gene>
    <name evidence="2" type="ORF">A2161_15445</name>
</gene>
<feature type="domain" description="PatA-like N-terminal" evidence="1">
    <location>
        <begin position="1"/>
        <end position="150"/>
    </location>
</feature>
<dbReference type="Pfam" id="PF14332">
    <property type="entry name" value="DUF4388"/>
    <property type="match status" value="1"/>
</dbReference>
<sequence length="489" mass="56009">MTIQDVIQWLNIGVKTGTLEVINKNENCLIYFKNGIIIAASSNNSRNHLGQFLKREGLITDKQIEKVRLLQDKTDDIFGLILLELGMLKEKDLHEGVKKQAEEIIFGIFDWNEGDFEFHDDELPSDQFIPVTLLAHNLIIEGAHRKDEWQKIKDLFPSRNIILALTERGQSELLNLELPGLDAEVMSKINGKRSIDEIINLCGTSDYSVFKTLEKFMLLDEIKVAGVKKAVEKPDKIKELMNEAKILRTEGYLEEAVLTLKKAYNEDPQNPEVWQELQSAQLSMEDAMKKVIGNLNRIPVLLTALDSPKIKSLILSAEEGFLLSRIDDFCTIKEIMSISGLKKEQVYHGLYKFLKKEIVGFQDQKKFINEIKGHEPKSLSEKLIRTFEMEFAMNGIKRVLTPHDQMEIINFYNKIKNADYFSMLNANRDSDKTEVVNSFKALISQYYPGQFLEMSPFFSMKLKAVIALLSAAVDTLCSNNKRLEYEKTL</sequence>
<proteinExistence type="predicted"/>
<dbReference type="PANTHER" id="PTHR36304">
    <property type="entry name" value="DOMAIN GTPASE-ACTIVATING PROTEIN, PUTATIVE-RELATED-RELATED"/>
    <property type="match status" value="1"/>
</dbReference>
<dbReference type="SUPFAM" id="SSF48452">
    <property type="entry name" value="TPR-like"/>
    <property type="match status" value="1"/>
</dbReference>
<accession>A0A1F7S1A8</accession>
<dbReference type="PANTHER" id="PTHR36304:SF4">
    <property type="entry name" value="DUF4388 DOMAIN-CONTAINING PROTEIN"/>
    <property type="match status" value="1"/>
</dbReference>
<reference evidence="2 3" key="1">
    <citation type="journal article" date="2016" name="Nat. Commun.">
        <title>Thousands of microbial genomes shed light on interconnected biogeochemical processes in an aquifer system.</title>
        <authorList>
            <person name="Anantharaman K."/>
            <person name="Brown C.T."/>
            <person name="Hug L.A."/>
            <person name="Sharon I."/>
            <person name="Castelle C.J."/>
            <person name="Probst A.J."/>
            <person name="Thomas B.C."/>
            <person name="Singh A."/>
            <person name="Wilkins M.J."/>
            <person name="Karaoz U."/>
            <person name="Brodie E.L."/>
            <person name="Williams K.H."/>
            <person name="Hubbard S.S."/>
            <person name="Banfield J.F."/>
        </authorList>
    </citation>
    <scope>NUCLEOTIDE SEQUENCE [LARGE SCALE GENOMIC DNA]</scope>
</reference>